<dbReference type="AlphaFoldDB" id="A0A645HMD7"/>
<gene>
    <name evidence="1" type="ORF">SDC9_184790</name>
</gene>
<organism evidence="1">
    <name type="scientific">bioreactor metagenome</name>
    <dbReference type="NCBI Taxonomy" id="1076179"/>
    <lineage>
        <taxon>unclassified sequences</taxon>
        <taxon>metagenomes</taxon>
        <taxon>ecological metagenomes</taxon>
    </lineage>
</organism>
<dbReference type="Pfam" id="PF14305">
    <property type="entry name" value="ATPgrasp_TupA"/>
    <property type="match status" value="1"/>
</dbReference>
<protein>
    <recommendedName>
        <fullName evidence="2">Glycosyl transferase</fullName>
    </recommendedName>
</protein>
<accession>A0A645HMD7</accession>
<name>A0A645HMD7_9ZZZZ</name>
<proteinExistence type="predicted"/>
<sequence length="168" mass="19042">MKAAKKSLNRQLKQNYYAQGREWLYKDIPPRVLCEAFIGGADGSLPDDYKFFCFGGVARAVCVCTNRSEKHADYYFFDREFNRFPVNDATANLPEDFVFPKPASYEEMRALAETLSAGMAHVRVDLYETEAGIKFGELTFFDQSGFADDYVGDGDRIMGDFLTLETQA</sequence>
<evidence type="ECO:0000313" key="1">
    <source>
        <dbReference type="EMBL" id="MPN37274.1"/>
    </source>
</evidence>
<comment type="caution">
    <text evidence="1">The sequence shown here is derived from an EMBL/GenBank/DDBJ whole genome shotgun (WGS) entry which is preliminary data.</text>
</comment>
<reference evidence="1" key="1">
    <citation type="submission" date="2019-08" db="EMBL/GenBank/DDBJ databases">
        <authorList>
            <person name="Kucharzyk K."/>
            <person name="Murdoch R.W."/>
            <person name="Higgins S."/>
            <person name="Loffler F."/>
        </authorList>
    </citation>
    <scope>NUCLEOTIDE SEQUENCE</scope>
</reference>
<dbReference type="InterPro" id="IPR029465">
    <property type="entry name" value="ATPgrasp_TupA"/>
</dbReference>
<dbReference type="EMBL" id="VSSQ01091826">
    <property type="protein sequence ID" value="MPN37274.1"/>
    <property type="molecule type" value="Genomic_DNA"/>
</dbReference>
<evidence type="ECO:0008006" key="2">
    <source>
        <dbReference type="Google" id="ProtNLM"/>
    </source>
</evidence>